<name>A0ABS3H4R4_9ENTE</name>
<dbReference type="Proteomes" id="UP000664256">
    <property type="component" value="Unassembled WGS sequence"/>
</dbReference>
<evidence type="ECO:0000259" key="1">
    <source>
        <dbReference type="Pfam" id="PF13529"/>
    </source>
</evidence>
<evidence type="ECO:0000313" key="2">
    <source>
        <dbReference type="EMBL" id="MBO0448453.1"/>
    </source>
</evidence>
<sequence length="231" mass="25569">MMKIKRIFFGVLVLGASLLGISTVYAKMQPVLNQQAVTIQVPLENQNEEKKLGNGCEITALSMLLNYYGYQTTKNKLAEKLTYVPVWVNDTLHGDPQDGFVGNINGGLEAMGVGVEPVAQVAQQVVQSDVAVHASRNLDFAEIESLVKQGTPVWVETTTDFRLPAKGEIKTWQTQHGTINVVTLCHAVVITGISQDWVYVNDPYGHKDRQVEKARFIKTYQIMGSQSLYLA</sequence>
<dbReference type="Gene3D" id="3.90.70.10">
    <property type="entry name" value="Cysteine proteinases"/>
    <property type="match status" value="1"/>
</dbReference>
<comment type="caution">
    <text evidence="2">The sequence shown here is derived from an EMBL/GenBank/DDBJ whole genome shotgun (WGS) entry which is preliminary data.</text>
</comment>
<keyword evidence="3" id="KW-1185">Reference proteome</keyword>
<protein>
    <submittedName>
        <fullName evidence="2">C39 family peptidase</fullName>
    </submittedName>
</protein>
<organism evidence="2 3">
    <name type="scientific">Candidatus Enterococcus myersii</name>
    <dbReference type="NCBI Taxonomy" id="2815322"/>
    <lineage>
        <taxon>Bacteria</taxon>
        <taxon>Bacillati</taxon>
        <taxon>Bacillota</taxon>
        <taxon>Bacilli</taxon>
        <taxon>Lactobacillales</taxon>
        <taxon>Enterococcaceae</taxon>
        <taxon>Enterococcus</taxon>
    </lineage>
</organism>
<gene>
    <name evidence="2" type="ORF">JZO76_02790</name>
</gene>
<dbReference type="Pfam" id="PF13529">
    <property type="entry name" value="Peptidase_C39_2"/>
    <property type="match status" value="1"/>
</dbReference>
<dbReference type="PANTHER" id="PTHR37806:SF1">
    <property type="entry name" value="PEPTIDASE C39-LIKE DOMAIN-CONTAINING PROTEIN"/>
    <property type="match status" value="1"/>
</dbReference>
<dbReference type="EMBL" id="JAFLVT010000004">
    <property type="protein sequence ID" value="MBO0448453.1"/>
    <property type="molecule type" value="Genomic_DNA"/>
</dbReference>
<proteinExistence type="predicted"/>
<dbReference type="PANTHER" id="PTHR37806">
    <property type="entry name" value="LMO0724 PROTEIN"/>
    <property type="match status" value="1"/>
</dbReference>
<dbReference type="InterPro" id="IPR039564">
    <property type="entry name" value="Peptidase_C39-like"/>
</dbReference>
<accession>A0ABS3H4R4</accession>
<evidence type="ECO:0000313" key="3">
    <source>
        <dbReference type="Proteomes" id="UP000664256"/>
    </source>
</evidence>
<reference evidence="2 3" key="1">
    <citation type="submission" date="2021-03" db="EMBL/GenBank/DDBJ databases">
        <title>Enterococcal diversity collection.</title>
        <authorList>
            <person name="Gilmore M.S."/>
            <person name="Schwartzman J."/>
            <person name="Van Tyne D."/>
            <person name="Martin M."/>
            <person name="Earl A.M."/>
            <person name="Manson A.L."/>
            <person name="Straub T."/>
            <person name="Salamzade R."/>
            <person name="Saavedra J."/>
            <person name="Lebreton F."/>
            <person name="Prichula J."/>
            <person name="Schaufler K."/>
            <person name="Gaca A."/>
            <person name="Sgardioli B."/>
            <person name="Wagenaar J."/>
            <person name="Strong T."/>
        </authorList>
    </citation>
    <scope>NUCLEOTIDE SEQUENCE [LARGE SCALE GENOMIC DNA]</scope>
    <source>
        <strain evidence="2 3">MJM12</strain>
    </source>
</reference>
<feature type="domain" description="Peptidase C39-like" evidence="1">
    <location>
        <begin position="40"/>
        <end position="204"/>
    </location>
</feature>